<dbReference type="InterPro" id="IPR035461">
    <property type="entry name" value="GmhA/DiaA"/>
</dbReference>
<evidence type="ECO:0000313" key="2">
    <source>
        <dbReference type="EMBL" id="PLW82928.1"/>
    </source>
</evidence>
<protein>
    <submittedName>
        <fullName evidence="2">Phosphoheptose isomerase</fullName>
    </submittedName>
</protein>
<dbReference type="SUPFAM" id="SSF53697">
    <property type="entry name" value="SIS domain"/>
    <property type="match status" value="1"/>
</dbReference>
<sequence>MDDDYQIIADTFQDIIHTIALAVDDLAAPIQDAVTLITATLLQEGKIIICGNGVDASVAQLLSSNLLGCFEQDRPALPALVLGCDSAGAGAIASQQGFDDIFSRQVKALGQPGDLLLCISSGIGASNIVHAVQAALERNMSMLALSNPADAELTDLLRNTGVVINCNAQRRPRVVELHTMVIHLLCELTDHSLFGNYNGNPS</sequence>
<comment type="caution">
    <text evidence="2">The sequence shown here is derived from an EMBL/GenBank/DDBJ whole genome shotgun (WGS) entry which is preliminary data.</text>
</comment>
<dbReference type="OrthoDB" id="9810929at2"/>
<dbReference type="Proteomes" id="UP000234845">
    <property type="component" value="Unassembled WGS sequence"/>
</dbReference>
<dbReference type="GO" id="GO:1901135">
    <property type="term" value="P:carbohydrate derivative metabolic process"/>
    <property type="evidence" value="ECO:0007669"/>
    <property type="project" value="InterPro"/>
</dbReference>
<keyword evidence="2" id="KW-0413">Isomerase</keyword>
<evidence type="ECO:0000313" key="3">
    <source>
        <dbReference type="Proteomes" id="UP000234845"/>
    </source>
</evidence>
<dbReference type="Gene3D" id="3.40.50.10490">
    <property type="entry name" value="Glucose-6-phosphate isomerase like protein, domain 1"/>
    <property type="match status" value="1"/>
</dbReference>
<keyword evidence="3" id="KW-1185">Reference proteome</keyword>
<dbReference type="PANTHER" id="PTHR30390">
    <property type="entry name" value="SEDOHEPTULOSE 7-PHOSPHATE ISOMERASE / DNAA INITIATOR-ASSOCIATING FACTOR FOR REPLICATION INITIATION"/>
    <property type="match status" value="1"/>
</dbReference>
<dbReference type="Pfam" id="PF13580">
    <property type="entry name" value="SIS_2"/>
    <property type="match status" value="1"/>
</dbReference>
<reference evidence="3" key="1">
    <citation type="submission" date="2017-11" db="EMBL/GenBank/DDBJ databases">
        <title>The draft genome sequence of Chromatocurvus sp. F02.</title>
        <authorList>
            <person name="Du Z.-J."/>
            <person name="Chang Y.-Q."/>
        </authorList>
    </citation>
    <scope>NUCLEOTIDE SEQUENCE [LARGE SCALE GENOMIC DNA]</scope>
    <source>
        <strain evidence="3">F02</strain>
    </source>
</reference>
<accession>A0A2N5Y3H7</accession>
<proteinExistence type="predicted"/>
<dbReference type="PANTHER" id="PTHR30390:SF6">
    <property type="entry name" value="DNAA INITIATOR-ASSOCIATING PROTEIN DIAA"/>
    <property type="match status" value="1"/>
</dbReference>
<dbReference type="GO" id="GO:0016853">
    <property type="term" value="F:isomerase activity"/>
    <property type="evidence" value="ECO:0007669"/>
    <property type="project" value="UniProtKB-KW"/>
</dbReference>
<dbReference type="RefSeq" id="WP_101520528.1">
    <property type="nucleotide sequence ID" value="NZ_PKLZ01000003.1"/>
</dbReference>
<dbReference type="CDD" id="cd05006">
    <property type="entry name" value="SIS_GmhA"/>
    <property type="match status" value="1"/>
</dbReference>
<dbReference type="AlphaFoldDB" id="A0A2N5Y3H7"/>
<dbReference type="InterPro" id="IPR046348">
    <property type="entry name" value="SIS_dom_sf"/>
</dbReference>
<feature type="domain" description="SIS" evidence="1">
    <location>
        <begin position="37"/>
        <end position="196"/>
    </location>
</feature>
<dbReference type="InterPro" id="IPR050099">
    <property type="entry name" value="SIS_GmhA/DiaA_subfam"/>
</dbReference>
<name>A0A2N5Y3H7_9GAMM</name>
<gene>
    <name evidence="2" type="ORF">CWI75_05675</name>
</gene>
<dbReference type="GO" id="GO:0097367">
    <property type="term" value="F:carbohydrate derivative binding"/>
    <property type="evidence" value="ECO:0007669"/>
    <property type="project" value="InterPro"/>
</dbReference>
<dbReference type="EMBL" id="PKLZ01000003">
    <property type="protein sequence ID" value="PLW82928.1"/>
    <property type="molecule type" value="Genomic_DNA"/>
</dbReference>
<organism evidence="2 3">
    <name type="scientific">Kineobactrum sediminis</name>
    <dbReference type="NCBI Taxonomy" id="1905677"/>
    <lineage>
        <taxon>Bacteria</taxon>
        <taxon>Pseudomonadati</taxon>
        <taxon>Pseudomonadota</taxon>
        <taxon>Gammaproteobacteria</taxon>
        <taxon>Cellvibrionales</taxon>
        <taxon>Halieaceae</taxon>
        <taxon>Kineobactrum</taxon>
    </lineage>
</organism>
<dbReference type="InterPro" id="IPR001347">
    <property type="entry name" value="SIS_dom"/>
</dbReference>
<evidence type="ECO:0000259" key="1">
    <source>
        <dbReference type="PROSITE" id="PS51464"/>
    </source>
</evidence>
<dbReference type="PROSITE" id="PS51464">
    <property type="entry name" value="SIS"/>
    <property type="match status" value="1"/>
</dbReference>